<dbReference type="Proteomes" id="UP000008068">
    <property type="component" value="Unassembled WGS sequence"/>
</dbReference>
<evidence type="ECO:0000313" key="3">
    <source>
        <dbReference type="Proteomes" id="UP000008068"/>
    </source>
</evidence>
<organism evidence="3">
    <name type="scientific">Caenorhabditis brenneri</name>
    <name type="common">Nematode worm</name>
    <dbReference type="NCBI Taxonomy" id="135651"/>
    <lineage>
        <taxon>Eukaryota</taxon>
        <taxon>Metazoa</taxon>
        <taxon>Ecdysozoa</taxon>
        <taxon>Nematoda</taxon>
        <taxon>Chromadorea</taxon>
        <taxon>Rhabditida</taxon>
        <taxon>Rhabditina</taxon>
        <taxon>Rhabditomorpha</taxon>
        <taxon>Rhabditoidea</taxon>
        <taxon>Rhabditidae</taxon>
        <taxon>Peloderinae</taxon>
        <taxon>Caenorhabditis</taxon>
    </lineage>
</organism>
<dbReference type="FunCoup" id="G0MU17">
    <property type="interactions" value="1729"/>
</dbReference>
<dbReference type="OMA" id="IVESTQH"/>
<feature type="region of interest" description="Disordered" evidence="1">
    <location>
        <begin position="18"/>
        <end position="75"/>
    </location>
</feature>
<name>G0MU17_CAEBE</name>
<evidence type="ECO:0000313" key="2">
    <source>
        <dbReference type="EMBL" id="EGT44247.1"/>
    </source>
</evidence>
<dbReference type="eggNOG" id="ENOG502TGWA">
    <property type="taxonomic scope" value="Eukaryota"/>
</dbReference>
<dbReference type="OrthoDB" id="5562028at2759"/>
<accession>G0MU17</accession>
<gene>
    <name evidence="2" type="ORF">CAEBREN_12165</name>
</gene>
<evidence type="ECO:0000256" key="1">
    <source>
        <dbReference type="SAM" id="MobiDB-lite"/>
    </source>
</evidence>
<dbReference type="AlphaFoldDB" id="G0MU17"/>
<dbReference type="InParanoid" id="G0MU17"/>
<proteinExistence type="predicted"/>
<dbReference type="HOGENOM" id="CLU_1020242_0_0_1"/>
<feature type="region of interest" description="Disordered" evidence="1">
    <location>
        <begin position="97"/>
        <end position="118"/>
    </location>
</feature>
<feature type="compositionally biased region" description="Basic residues" evidence="1">
    <location>
        <begin position="53"/>
        <end position="69"/>
    </location>
</feature>
<reference evidence="3" key="1">
    <citation type="submission" date="2011-07" db="EMBL/GenBank/DDBJ databases">
        <authorList>
            <consortium name="Caenorhabditis brenneri Sequencing and Analysis Consortium"/>
            <person name="Wilson R.K."/>
        </authorList>
    </citation>
    <scope>NUCLEOTIDE SEQUENCE [LARGE SCALE GENOMIC DNA]</scope>
    <source>
        <strain evidence="3">PB2801</strain>
    </source>
</reference>
<sequence length="296" mass="32878">MDGFVRLFCGCCGMSGDPEPPYSQLRHDSVTPIRDPPIQQSNRHPPPQATNGSHHHPHGAQHHSSHHSQQHQQLPQLPNEPLQQQGFVNPVHELNLDAADGPHRYGDGYSDSASPPLGDLDDEVVEDEAREKEQLDNIVENTQHSIIAVGQTDIDGVIMADVSNREATYRQKCLKMASAPQAAPMRDFAYEFHFEQTQIPIQVPLRYDEMSATIDPSPIERMPFSCPDFNQLKLARTMGAKNPQFLTEHPDGKVAGRTPSISNAAKQKISEALEKVHQGIAGIEVEPRELIVSMDF</sequence>
<dbReference type="EMBL" id="GL379812">
    <property type="protein sequence ID" value="EGT44247.1"/>
    <property type="molecule type" value="Genomic_DNA"/>
</dbReference>
<keyword evidence="3" id="KW-1185">Reference proteome</keyword>
<protein>
    <submittedName>
        <fullName evidence="2">Uncharacterized protein</fullName>
    </submittedName>
</protein>